<evidence type="ECO:0000313" key="2">
    <source>
        <dbReference type="Proteomes" id="UP000054776"/>
    </source>
</evidence>
<proteinExistence type="predicted"/>
<reference evidence="1 2" key="1">
    <citation type="submission" date="2015-01" db="EMBL/GenBank/DDBJ databases">
        <title>Evolution of Trichinella species and genotypes.</title>
        <authorList>
            <person name="Korhonen P.K."/>
            <person name="Edoardo P."/>
            <person name="Giuseppe L.R."/>
            <person name="Gasser R.B."/>
        </authorList>
    </citation>
    <scope>NUCLEOTIDE SEQUENCE [LARGE SCALE GENOMIC DNA]</scope>
    <source>
        <strain evidence="1">ISS3</strain>
    </source>
</reference>
<dbReference type="EMBL" id="JYDH01000015">
    <property type="protein sequence ID" value="KRY39916.1"/>
    <property type="molecule type" value="Genomic_DNA"/>
</dbReference>
<keyword evidence="2" id="KW-1185">Reference proteome</keyword>
<dbReference type="OrthoDB" id="5940421at2759"/>
<protein>
    <submittedName>
        <fullName evidence="1">Uncharacterized protein</fullName>
    </submittedName>
</protein>
<sequence>MTASAARARSKKLAANLNLPNALLKELDELCIASVNAYEIEDQISISERLYLDTEALLTELLQNLEENETRRATEDWSKYRKTFRLRKGIDPISPLTPPTFSQ</sequence>
<gene>
    <name evidence="1" type="ORF">T01_12634</name>
</gene>
<dbReference type="InParanoid" id="A0A0V1BTD0"/>
<name>A0A0V1BTD0_TRISP</name>
<dbReference type="AlphaFoldDB" id="A0A0V1BTD0"/>
<accession>A0A0V1BTD0</accession>
<dbReference type="Proteomes" id="UP000054776">
    <property type="component" value="Unassembled WGS sequence"/>
</dbReference>
<comment type="caution">
    <text evidence="1">The sequence shown here is derived from an EMBL/GenBank/DDBJ whole genome shotgun (WGS) entry which is preliminary data.</text>
</comment>
<organism evidence="1 2">
    <name type="scientific">Trichinella spiralis</name>
    <name type="common">Trichina worm</name>
    <dbReference type="NCBI Taxonomy" id="6334"/>
    <lineage>
        <taxon>Eukaryota</taxon>
        <taxon>Metazoa</taxon>
        <taxon>Ecdysozoa</taxon>
        <taxon>Nematoda</taxon>
        <taxon>Enoplea</taxon>
        <taxon>Dorylaimia</taxon>
        <taxon>Trichinellida</taxon>
        <taxon>Trichinellidae</taxon>
        <taxon>Trichinella</taxon>
    </lineage>
</organism>
<evidence type="ECO:0000313" key="1">
    <source>
        <dbReference type="EMBL" id="KRY39916.1"/>
    </source>
</evidence>